<evidence type="ECO:0008006" key="3">
    <source>
        <dbReference type="Google" id="ProtNLM"/>
    </source>
</evidence>
<sequence length="182" mass="19906">RVCCYGSSSSLTPERYRTEARSLGYILARRGHTCVNGAGSFGCMAAMNEGAAIGNGHIVGVIHEMVAHPVFERSDHRDGPTREMLVAGGDDLQERKKLLVQGADALVVLPGGPGTWDELWEMACGRNIGLHALPIVCVNVDGYYEPFQAMLQRAYDDQLTKLPPHEIVHFEDSAEAAVRWVE</sequence>
<dbReference type="GO" id="GO:0016799">
    <property type="term" value="F:hydrolase activity, hydrolyzing N-glycosyl compounds"/>
    <property type="evidence" value="ECO:0007669"/>
    <property type="project" value="TreeGrafter"/>
</dbReference>
<accession>B7FT82</accession>
<dbReference type="Gene3D" id="3.40.50.450">
    <property type="match status" value="1"/>
</dbReference>
<dbReference type="RefSeq" id="XP_002177794.1">
    <property type="nucleotide sequence ID" value="XM_002177758.1"/>
</dbReference>
<dbReference type="InterPro" id="IPR005269">
    <property type="entry name" value="LOG"/>
</dbReference>
<dbReference type="GeneID" id="7197252"/>
<dbReference type="Pfam" id="PF03641">
    <property type="entry name" value="Lysine_decarbox"/>
    <property type="match status" value="1"/>
</dbReference>
<dbReference type="SUPFAM" id="SSF102405">
    <property type="entry name" value="MCP/YpsA-like"/>
    <property type="match status" value="1"/>
</dbReference>
<evidence type="ECO:0000313" key="2">
    <source>
        <dbReference type="Proteomes" id="UP000000759"/>
    </source>
</evidence>
<dbReference type="EMBL" id="CM000606">
    <property type="protein sequence ID" value="EEC50608.1"/>
    <property type="molecule type" value="Genomic_DNA"/>
</dbReference>
<dbReference type="InParanoid" id="B7FT82"/>
<dbReference type="InterPro" id="IPR031100">
    <property type="entry name" value="LOG_fam"/>
</dbReference>
<dbReference type="Proteomes" id="UP000000759">
    <property type="component" value="Chromosome 2"/>
</dbReference>
<feature type="non-terminal residue" evidence="1">
    <location>
        <position position="1"/>
    </location>
</feature>
<gene>
    <name evidence="1" type="ORF">PHATRDRAFT_6277</name>
</gene>
<dbReference type="KEGG" id="pti:PHATRDRAFT_6277"/>
<dbReference type="FunFam" id="3.40.50.450:FF:000085">
    <property type="entry name" value="Cytokinin riboside 5'-monophosphate phosphoribohydrolase"/>
    <property type="match status" value="1"/>
</dbReference>
<dbReference type="PANTHER" id="PTHR31223">
    <property type="entry name" value="LOG FAMILY PROTEIN YJL055W"/>
    <property type="match status" value="1"/>
</dbReference>
<dbReference type="GO" id="GO:0005829">
    <property type="term" value="C:cytosol"/>
    <property type="evidence" value="ECO:0007669"/>
    <property type="project" value="TreeGrafter"/>
</dbReference>
<dbReference type="PaxDb" id="2850-Phatr6277"/>
<reference evidence="2" key="2">
    <citation type="submission" date="2008-08" db="EMBL/GenBank/DDBJ databases">
        <authorList>
            <consortium name="Diatom Consortium"/>
            <person name="Grigoriev I."/>
            <person name="Grimwood J."/>
            <person name="Kuo A."/>
            <person name="Otillar R.P."/>
            <person name="Salamov A."/>
            <person name="Detter J.C."/>
            <person name="Lindquist E."/>
            <person name="Shapiro H."/>
            <person name="Lucas S."/>
            <person name="Glavina del Rio T."/>
            <person name="Pitluck S."/>
            <person name="Rokhsar D."/>
            <person name="Bowler C."/>
        </authorList>
    </citation>
    <scope>GENOME REANNOTATION</scope>
    <source>
        <strain evidence="2">CCAP 1055/1</strain>
    </source>
</reference>
<dbReference type="PANTHER" id="PTHR31223:SF70">
    <property type="entry name" value="LOG FAMILY PROTEIN YJL055W"/>
    <property type="match status" value="1"/>
</dbReference>
<dbReference type="NCBIfam" id="TIGR00730">
    <property type="entry name" value="Rossman fold protein, TIGR00730 family"/>
    <property type="match status" value="1"/>
</dbReference>
<dbReference type="HOGENOM" id="CLU_958087_0_0_1"/>
<organism evidence="1 2">
    <name type="scientific">Phaeodactylum tricornutum (strain CCAP 1055/1)</name>
    <dbReference type="NCBI Taxonomy" id="556484"/>
    <lineage>
        <taxon>Eukaryota</taxon>
        <taxon>Sar</taxon>
        <taxon>Stramenopiles</taxon>
        <taxon>Ochrophyta</taxon>
        <taxon>Bacillariophyta</taxon>
        <taxon>Bacillariophyceae</taxon>
        <taxon>Bacillariophycidae</taxon>
        <taxon>Naviculales</taxon>
        <taxon>Phaeodactylaceae</taxon>
        <taxon>Phaeodactylum</taxon>
    </lineage>
</organism>
<feature type="non-terminal residue" evidence="1">
    <location>
        <position position="182"/>
    </location>
</feature>
<reference evidence="1 2" key="1">
    <citation type="journal article" date="2008" name="Nature">
        <title>The Phaeodactylum genome reveals the evolutionary history of diatom genomes.</title>
        <authorList>
            <person name="Bowler C."/>
            <person name="Allen A.E."/>
            <person name="Badger J.H."/>
            <person name="Grimwood J."/>
            <person name="Jabbari K."/>
            <person name="Kuo A."/>
            <person name="Maheswari U."/>
            <person name="Martens C."/>
            <person name="Maumus F."/>
            <person name="Otillar R.P."/>
            <person name="Rayko E."/>
            <person name="Salamov A."/>
            <person name="Vandepoele K."/>
            <person name="Beszteri B."/>
            <person name="Gruber A."/>
            <person name="Heijde M."/>
            <person name="Katinka M."/>
            <person name="Mock T."/>
            <person name="Valentin K."/>
            <person name="Verret F."/>
            <person name="Berges J.A."/>
            <person name="Brownlee C."/>
            <person name="Cadoret J.P."/>
            <person name="Chiovitti A."/>
            <person name="Choi C.J."/>
            <person name="Coesel S."/>
            <person name="De Martino A."/>
            <person name="Detter J.C."/>
            <person name="Durkin C."/>
            <person name="Falciatore A."/>
            <person name="Fournet J."/>
            <person name="Haruta M."/>
            <person name="Huysman M.J."/>
            <person name="Jenkins B.D."/>
            <person name="Jiroutova K."/>
            <person name="Jorgensen R.E."/>
            <person name="Joubert Y."/>
            <person name="Kaplan A."/>
            <person name="Kroger N."/>
            <person name="Kroth P.G."/>
            <person name="La Roche J."/>
            <person name="Lindquist E."/>
            <person name="Lommer M."/>
            <person name="Martin-Jezequel V."/>
            <person name="Lopez P.J."/>
            <person name="Lucas S."/>
            <person name="Mangogna M."/>
            <person name="McGinnis K."/>
            <person name="Medlin L.K."/>
            <person name="Montsant A."/>
            <person name="Oudot-Le Secq M.P."/>
            <person name="Napoli C."/>
            <person name="Obornik M."/>
            <person name="Parker M.S."/>
            <person name="Petit J.L."/>
            <person name="Porcel B.M."/>
            <person name="Poulsen N."/>
            <person name="Robison M."/>
            <person name="Rychlewski L."/>
            <person name="Rynearson T.A."/>
            <person name="Schmutz J."/>
            <person name="Shapiro H."/>
            <person name="Siaut M."/>
            <person name="Stanley M."/>
            <person name="Sussman M.R."/>
            <person name="Taylor A.R."/>
            <person name="Vardi A."/>
            <person name="von Dassow P."/>
            <person name="Vyverman W."/>
            <person name="Willis A."/>
            <person name="Wyrwicz L.S."/>
            <person name="Rokhsar D.S."/>
            <person name="Weissenbach J."/>
            <person name="Armbrust E.V."/>
            <person name="Green B.R."/>
            <person name="Van de Peer Y."/>
            <person name="Grigoriev I.V."/>
        </authorList>
    </citation>
    <scope>NUCLEOTIDE SEQUENCE [LARGE SCALE GENOMIC DNA]</scope>
    <source>
        <strain evidence="1 2">CCAP 1055/1</strain>
    </source>
</reference>
<name>B7FT82_PHATC</name>
<protein>
    <recommendedName>
        <fullName evidence="3">Cytokinin riboside 5'-monophosphate phosphoribohydrolase</fullName>
    </recommendedName>
</protein>
<dbReference type="GO" id="GO:0009691">
    <property type="term" value="P:cytokinin biosynthetic process"/>
    <property type="evidence" value="ECO:0007669"/>
    <property type="project" value="InterPro"/>
</dbReference>
<proteinExistence type="predicted"/>
<dbReference type="OrthoDB" id="414463at2759"/>
<dbReference type="STRING" id="556484.B7FT82"/>
<dbReference type="AlphaFoldDB" id="B7FT82"/>
<keyword evidence="2" id="KW-1185">Reference proteome</keyword>
<evidence type="ECO:0000313" key="1">
    <source>
        <dbReference type="EMBL" id="EEC50608.1"/>
    </source>
</evidence>
<dbReference type="eggNOG" id="ENOG502RRCS">
    <property type="taxonomic scope" value="Eukaryota"/>
</dbReference>